<feature type="region of interest" description="Disordered" evidence="6">
    <location>
        <begin position="19"/>
        <end position="74"/>
    </location>
</feature>
<comment type="subcellular location">
    <subcellularLocation>
        <location evidence="1">Cell envelope</location>
    </subcellularLocation>
</comment>
<dbReference type="PROSITE" id="PS51352">
    <property type="entry name" value="THIOREDOXIN_2"/>
    <property type="match status" value="1"/>
</dbReference>
<dbReference type="Gene3D" id="3.40.30.10">
    <property type="entry name" value="Glutaredoxin"/>
    <property type="match status" value="1"/>
</dbReference>
<keyword evidence="7" id="KW-0732">Signal</keyword>
<evidence type="ECO:0000313" key="9">
    <source>
        <dbReference type="EMBL" id="SHI85523.1"/>
    </source>
</evidence>
<name>A0A1M6EJ78_BUTFI</name>
<keyword evidence="5" id="KW-0676">Redox-active center</keyword>
<feature type="domain" description="Thioredoxin" evidence="8">
    <location>
        <begin position="241"/>
        <end position="391"/>
    </location>
</feature>
<dbReference type="AlphaFoldDB" id="A0A1M6EJ78"/>
<protein>
    <submittedName>
        <fullName evidence="9">AhpC/TSA family protein</fullName>
    </submittedName>
</protein>
<keyword evidence="4" id="KW-1015">Disulfide bond</keyword>
<dbReference type="Proteomes" id="UP000184278">
    <property type="component" value="Unassembled WGS sequence"/>
</dbReference>
<dbReference type="PANTHER" id="PTHR42852:SF6">
    <property type="entry name" value="THIOL:DISULFIDE INTERCHANGE PROTEIN DSBE"/>
    <property type="match status" value="1"/>
</dbReference>
<dbReference type="GO" id="GO:0017004">
    <property type="term" value="P:cytochrome complex assembly"/>
    <property type="evidence" value="ECO:0007669"/>
    <property type="project" value="UniProtKB-KW"/>
</dbReference>
<feature type="chain" id="PRO_5039581761" evidence="7">
    <location>
        <begin position="21"/>
        <end position="395"/>
    </location>
</feature>
<keyword evidence="3" id="KW-0812">Transmembrane</keyword>
<evidence type="ECO:0000256" key="5">
    <source>
        <dbReference type="ARBA" id="ARBA00023284"/>
    </source>
</evidence>
<evidence type="ECO:0000256" key="4">
    <source>
        <dbReference type="ARBA" id="ARBA00023157"/>
    </source>
</evidence>
<sequence length="395" mass="43951">MKKRSLALLLTGLMITGTLAGCGDNSNNESESDKTNTEKTDEEKETEETSDTADAGDSKDADTEDTKISDSELPQWAYGEFEAVPVDGVLDLSGFGMTIELPDELKDKQDRIAVDGQVTNDFGYASIYMTDPDDPDNNMLEIAYIVADVEQYTPEDYESEDYGLTKDMVADLGENCGFYYLAIKEDDWYDNDPTYIDQVYCAEVSDETKEEYLEFLSYSSEIIDNITFVDFQLPEGLSADDFDNEALLSFELTDLEGNEVVVGDYITGNTVTMINYWGTFCGPCINEMPELAELEKEYKDKGFEILGMTCDVYDGAGGYDEDILLDAIDIVEDTGVEYPVFVATPELLDYALLDAYPTTVFVDSEGNLLMSPIVGSHTKEEWEEYIAQAFEAAGQ</sequence>
<dbReference type="PROSITE" id="PS51257">
    <property type="entry name" value="PROKAR_LIPOPROTEIN"/>
    <property type="match status" value="1"/>
</dbReference>
<dbReference type="GO" id="GO:0016491">
    <property type="term" value="F:oxidoreductase activity"/>
    <property type="evidence" value="ECO:0007669"/>
    <property type="project" value="InterPro"/>
</dbReference>
<organism evidence="9 10">
    <name type="scientific">Butyrivibrio fibrisolvens DSM 3071</name>
    <dbReference type="NCBI Taxonomy" id="1121131"/>
    <lineage>
        <taxon>Bacteria</taxon>
        <taxon>Bacillati</taxon>
        <taxon>Bacillota</taxon>
        <taxon>Clostridia</taxon>
        <taxon>Lachnospirales</taxon>
        <taxon>Lachnospiraceae</taxon>
        <taxon>Butyrivibrio</taxon>
    </lineage>
</organism>
<evidence type="ECO:0000256" key="2">
    <source>
        <dbReference type="ARBA" id="ARBA00022748"/>
    </source>
</evidence>
<evidence type="ECO:0000256" key="7">
    <source>
        <dbReference type="SAM" id="SignalP"/>
    </source>
</evidence>
<reference evidence="10" key="1">
    <citation type="submission" date="2016-11" db="EMBL/GenBank/DDBJ databases">
        <authorList>
            <person name="Varghese N."/>
            <person name="Submissions S."/>
        </authorList>
    </citation>
    <scope>NUCLEOTIDE SEQUENCE [LARGE SCALE GENOMIC DNA]</scope>
    <source>
        <strain evidence="10">DSM 3071</strain>
    </source>
</reference>
<keyword evidence="3" id="KW-0735">Signal-anchor</keyword>
<keyword evidence="2" id="KW-0201">Cytochrome c-type biogenesis</keyword>
<dbReference type="SUPFAM" id="SSF52833">
    <property type="entry name" value="Thioredoxin-like"/>
    <property type="match status" value="1"/>
</dbReference>
<feature type="signal peptide" evidence="7">
    <location>
        <begin position="1"/>
        <end position="20"/>
    </location>
</feature>
<dbReference type="InterPro" id="IPR013766">
    <property type="entry name" value="Thioredoxin_domain"/>
</dbReference>
<dbReference type="OrthoDB" id="9809733at2"/>
<dbReference type="InterPro" id="IPR036249">
    <property type="entry name" value="Thioredoxin-like_sf"/>
</dbReference>
<dbReference type="GO" id="GO:0030313">
    <property type="term" value="C:cell envelope"/>
    <property type="evidence" value="ECO:0007669"/>
    <property type="project" value="UniProtKB-SubCell"/>
</dbReference>
<dbReference type="PANTHER" id="PTHR42852">
    <property type="entry name" value="THIOL:DISULFIDE INTERCHANGE PROTEIN DSBE"/>
    <property type="match status" value="1"/>
</dbReference>
<dbReference type="GO" id="GO:0016209">
    <property type="term" value="F:antioxidant activity"/>
    <property type="evidence" value="ECO:0007669"/>
    <property type="project" value="InterPro"/>
</dbReference>
<dbReference type="RefSeq" id="WP_073390018.1">
    <property type="nucleotide sequence ID" value="NZ_FQXK01000043.1"/>
</dbReference>
<feature type="compositionally biased region" description="Basic and acidic residues" evidence="6">
    <location>
        <begin position="31"/>
        <end position="42"/>
    </location>
</feature>
<dbReference type="EMBL" id="FQXK01000043">
    <property type="protein sequence ID" value="SHI85523.1"/>
    <property type="molecule type" value="Genomic_DNA"/>
</dbReference>
<evidence type="ECO:0000256" key="6">
    <source>
        <dbReference type="SAM" id="MobiDB-lite"/>
    </source>
</evidence>
<keyword evidence="10" id="KW-1185">Reference proteome</keyword>
<dbReference type="Pfam" id="PF00578">
    <property type="entry name" value="AhpC-TSA"/>
    <property type="match status" value="1"/>
</dbReference>
<gene>
    <name evidence="9" type="ORF">SAMN02745229_03741</name>
</gene>
<evidence type="ECO:0000313" key="10">
    <source>
        <dbReference type="Proteomes" id="UP000184278"/>
    </source>
</evidence>
<dbReference type="GeneID" id="89510471"/>
<evidence type="ECO:0000256" key="3">
    <source>
        <dbReference type="ARBA" id="ARBA00022968"/>
    </source>
</evidence>
<dbReference type="InterPro" id="IPR050553">
    <property type="entry name" value="Thioredoxin_ResA/DsbE_sf"/>
</dbReference>
<proteinExistence type="predicted"/>
<feature type="compositionally biased region" description="Basic and acidic residues" evidence="6">
    <location>
        <begin position="56"/>
        <end position="70"/>
    </location>
</feature>
<dbReference type="STRING" id="1121131.SAMN02745229_03741"/>
<dbReference type="InterPro" id="IPR000866">
    <property type="entry name" value="AhpC/TSA"/>
</dbReference>
<accession>A0A1M6EJ78</accession>
<evidence type="ECO:0000259" key="8">
    <source>
        <dbReference type="PROSITE" id="PS51352"/>
    </source>
</evidence>
<dbReference type="CDD" id="cd02966">
    <property type="entry name" value="TlpA_like_family"/>
    <property type="match status" value="1"/>
</dbReference>
<evidence type="ECO:0000256" key="1">
    <source>
        <dbReference type="ARBA" id="ARBA00004196"/>
    </source>
</evidence>